<evidence type="ECO:0000313" key="2">
    <source>
        <dbReference type="Proteomes" id="UP001164929"/>
    </source>
</evidence>
<dbReference type="AlphaFoldDB" id="A0AAD6LFV9"/>
<dbReference type="EMBL" id="JAQIZT010000017">
    <property type="protein sequence ID" value="KAJ6959869.1"/>
    <property type="molecule type" value="Genomic_DNA"/>
</dbReference>
<evidence type="ECO:0000313" key="1">
    <source>
        <dbReference type="EMBL" id="KAJ6959869.1"/>
    </source>
</evidence>
<keyword evidence="2" id="KW-1185">Reference proteome</keyword>
<proteinExistence type="predicted"/>
<sequence>MEKADPCLHLHLLGLMVVTLGIPAFHKLQRANSSTPLVVKLTILYKSSFQSSFSLYS</sequence>
<organism evidence="1 2">
    <name type="scientific">Populus alba x Populus x berolinensis</name>
    <dbReference type="NCBI Taxonomy" id="444605"/>
    <lineage>
        <taxon>Eukaryota</taxon>
        <taxon>Viridiplantae</taxon>
        <taxon>Streptophyta</taxon>
        <taxon>Embryophyta</taxon>
        <taxon>Tracheophyta</taxon>
        <taxon>Spermatophyta</taxon>
        <taxon>Magnoliopsida</taxon>
        <taxon>eudicotyledons</taxon>
        <taxon>Gunneridae</taxon>
        <taxon>Pentapetalae</taxon>
        <taxon>rosids</taxon>
        <taxon>fabids</taxon>
        <taxon>Malpighiales</taxon>
        <taxon>Salicaceae</taxon>
        <taxon>Saliceae</taxon>
        <taxon>Populus</taxon>
    </lineage>
</organism>
<comment type="caution">
    <text evidence="1">The sequence shown here is derived from an EMBL/GenBank/DDBJ whole genome shotgun (WGS) entry which is preliminary data.</text>
</comment>
<gene>
    <name evidence="1" type="ORF">NC653_038048</name>
</gene>
<reference evidence="1" key="1">
    <citation type="journal article" date="2023" name="Mol. Ecol. Resour.">
        <title>Chromosome-level genome assembly of a triploid poplar Populus alba 'Berolinensis'.</title>
        <authorList>
            <person name="Chen S."/>
            <person name="Yu Y."/>
            <person name="Wang X."/>
            <person name="Wang S."/>
            <person name="Zhang T."/>
            <person name="Zhou Y."/>
            <person name="He R."/>
            <person name="Meng N."/>
            <person name="Wang Y."/>
            <person name="Liu W."/>
            <person name="Liu Z."/>
            <person name="Liu J."/>
            <person name="Guo Q."/>
            <person name="Huang H."/>
            <person name="Sederoff R.R."/>
            <person name="Wang G."/>
            <person name="Qu G."/>
            <person name="Chen S."/>
        </authorList>
    </citation>
    <scope>NUCLEOTIDE SEQUENCE</scope>
    <source>
        <strain evidence="1">SC-2020</strain>
    </source>
</reference>
<protein>
    <submittedName>
        <fullName evidence="1">Uncharacterized protein</fullName>
    </submittedName>
</protein>
<dbReference type="Proteomes" id="UP001164929">
    <property type="component" value="Chromosome 17"/>
</dbReference>
<accession>A0AAD6LFV9</accession>
<name>A0AAD6LFV9_9ROSI</name>